<organism evidence="8 9">
    <name type="scientific">Oceanisphaera ostreae</name>
    <dbReference type="NCBI Taxonomy" id="914151"/>
    <lineage>
        <taxon>Bacteria</taxon>
        <taxon>Pseudomonadati</taxon>
        <taxon>Pseudomonadota</taxon>
        <taxon>Gammaproteobacteria</taxon>
        <taxon>Aeromonadales</taxon>
        <taxon>Aeromonadaceae</taxon>
        <taxon>Oceanisphaera</taxon>
    </lineage>
</organism>
<dbReference type="Proteomes" id="UP001597048">
    <property type="component" value="Unassembled WGS sequence"/>
</dbReference>
<name>A0ABW3KFB5_9GAMM</name>
<comment type="caution">
    <text evidence="8">The sequence shown here is derived from an EMBL/GenBank/DDBJ whole genome shotgun (WGS) entry which is preliminary data.</text>
</comment>
<dbReference type="InterPro" id="IPR005184">
    <property type="entry name" value="DUF306_Meta_HslJ"/>
</dbReference>
<evidence type="ECO:0000259" key="6">
    <source>
        <dbReference type="Pfam" id="PF03724"/>
    </source>
</evidence>
<proteinExistence type="predicted"/>
<keyword evidence="4" id="KW-0449">Lipoprotein</keyword>
<dbReference type="InterPro" id="IPR036328">
    <property type="entry name" value="MliC_sf"/>
</dbReference>
<dbReference type="PANTHER" id="PTHR35535:SF1">
    <property type="entry name" value="HEAT SHOCK PROTEIN HSLJ"/>
    <property type="match status" value="1"/>
</dbReference>
<dbReference type="EMBL" id="JBHTJS010000015">
    <property type="protein sequence ID" value="MFD1007632.1"/>
    <property type="molecule type" value="Genomic_DNA"/>
</dbReference>
<keyword evidence="9" id="KW-1185">Reference proteome</keyword>
<evidence type="ECO:0000256" key="2">
    <source>
        <dbReference type="ARBA" id="ARBA00023136"/>
    </source>
</evidence>
<evidence type="ECO:0000256" key="1">
    <source>
        <dbReference type="ARBA" id="ARBA00022729"/>
    </source>
</evidence>
<feature type="domain" description="DUF306" evidence="6">
    <location>
        <begin position="217"/>
        <end position="326"/>
    </location>
</feature>
<dbReference type="InterPro" id="IPR018660">
    <property type="entry name" value="MliC"/>
</dbReference>
<dbReference type="Pfam" id="PF03724">
    <property type="entry name" value="META"/>
    <property type="match status" value="1"/>
</dbReference>
<evidence type="ECO:0000259" key="7">
    <source>
        <dbReference type="Pfam" id="PF09864"/>
    </source>
</evidence>
<dbReference type="RefSeq" id="WP_379557621.1">
    <property type="nucleotide sequence ID" value="NZ_JBHTJS010000015.1"/>
</dbReference>
<feature type="chain" id="PRO_5047422744" evidence="5">
    <location>
        <begin position="23"/>
        <end position="329"/>
    </location>
</feature>
<evidence type="ECO:0000256" key="3">
    <source>
        <dbReference type="ARBA" id="ARBA00023139"/>
    </source>
</evidence>
<dbReference type="Pfam" id="PF09864">
    <property type="entry name" value="MliC"/>
    <property type="match status" value="1"/>
</dbReference>
<accession>A0ABW3KFB5</accession>
<dbReference type="InterPro" id="IPR039366">
    <property type="entry name" value="Pilotin"/>
</dbReference>
<feature type="signal peptide" evidence="5">
    <location>
        <begin position="1"/>
        <end position="22"/>
    </location>
</feature>
<feature type="domain" description="C-type lysozyme inhibitor" evidence="7">
    <location>
        <begin position="144"/>
        <end position="206"/>
    </location>
</feature>
<dbReference type="SUPFAM" id="SSF141488">
    <property type="entry name" value="YdhA-like"/>
    <property type="match status" value="1"/>
</dbReference>
<gene>
    <name evidence="8" type="ORF">ACFQ1C_05640</name>
</gene>
<evidence type="ECO:0000256" key="4">
    <source>
        <dbReference type="ARBA" id="ARBA00023288"/>
    </source>
</evidence>
<protein>
    <submittedName>
        <fullName evidence="8">META domain-containing protein</fullName>
    </submittedName>
</protein>
<dbReference type="Gene3D" id="2.40.128.270">
    <property type="match status" value="1"/>
</dbReference>
<dbReference type="InterPro" id="IPR038670">
    <property type="entry name" value="HslJ-like_sf"/>
</dbReference>
<keyword evidence="1 5" id="KW-0732">Signal</keyword>
<dbReference type="Gene3D" id="2.40.128.200">
    <property type="match status" value="1"/>
</dbReference>
<dbReference type="Pfam" id="PF09619">
    <property type="entry name" value="YscW"/>
    <property type="match status" value="1"/>
</dbReference>
<evidence type="ECO:0000256" key="5">
    <source>
        <dbReference type="SAM" id="SignalP"/>
    </source>
</evidence>
<dbReference type="PROSITE" id="PS51257">
    <property type="entry name" value="PROKAR_LIPOPROTEIN"/>
    <property type="match status" value="1"/>
</dbReference>
<dbReference type="InterPro" id="IPR053147">
    <property type="entry name" value="Hsp_HslJ-like"/>
</dbReference>
<evidence type="ECO:0000313" key="8">
    <source>
        <dbReference type="EMBL" id="MFD1007632.1"/>
    </source>
</evidence>
<dbReference type="PANTHER" id="PTHR35535">
    <property type="entry name" value="HEAT SHOCK PROTEIN HSLJ"/>
    <property type="match status" value="1"/>
</dbReference>
<sequence>MNRLTSLALTSAVAMTALSGCAGQNDVTQQQQITGSLSYLSRIALAPNSVAEVTVRDTSVANGAIIAQQQIDLDKQALPVPFNVTVNTRELNSGAYSLSAVIKEQGLESWRSAPIGVTVEPGLTDMGNLLLQQVTDYQSRSVMQCGEQRIQVKFADDQAHLQLNEQTLTLDLVKSASGARFQLANDGNTEFWSKADMALLTVNGQAYPECVSDPKALLQSREWQVTNLNGEDVSVPAEAVADAETSIHFGDDGRLYGRAFCNSFNGSYQLQGDKLSASQLAGTMMMCSDAQMQHERTMLDVLGHAQRIEWNANGGLVIFAKDGRTLTAN</sequence>
<reference evidence="9" key="1">
    <citation type="journal article" date="2019" name="Int. J. Syst. Evol. Microbiol.">
        <title>The Global Catalogue of Microorganisms (GCM) 10K type strain sequencing project: providing services to taxonomists for standard genome sequencing and annotation.</title>
        <authorList>
            <consortium name="The Broad Institute Genomics Platform"/>
            <consortium name="The Broad Institute Genome Sequencing Center for Infectious Disease"/>
            <person name="Wu L."/>
            <person name="Ma J."/>
        </authorList>
    </citation>
    <scope>NUCLEOTIDE SEQUENCE [LARGE SCALE GENOMIC DNA]</scope>
    <source>
        <strain evidence="9">CCUG 60525</strain>
    </source>
</reference>
<keyword evidence="2" id="KW-0472">Membrane</keyword>
<evidence type="ECO:0000313" key="9">
    <source>
        <dbReference type="Proteomes" id="UP001597048"/>
    </source>
</evidence>
<keyword evidence="3" id="KW-0564">Palmitate</keyword>